<protein>
    <recommendedName>
        <fullName evidence="2">Vacuolar fusion protein MON1 homolog</fullName>
    </recommendedName>
</protein>
<dbReference type="Pfam" id="PF19037">
    <property type="entry name" value="Fuz_longin_2"/>
    <property type="match status" value="1"/>
</dbReference>
<comment type="similarity">
    <text evidence="1 2">Belongs to the MON1/SAND family.</text>
</comment>
<dbReference type="AlphaFoldDB" id="A0AAR2M516"/>
<evidence type="ECO:0000313" key="8">
    <source>
        <dbReference type="Proteomes" id="UP001501920"/>
    </source>
</evidence>
<comment type="function">
    <text evidence="2">Plays an important role in membrane trafficking through the secretory apparatus.</text>
</comment>
<name>A0AAR2M516_PYGNA</name>
<dbReference type="GO" id="GO:0035658">
    <property type="term" value="C:Mon1-Ccz1 complex"/>
    <property type="evidence" value="ECO:0007669"/>
    <property type="project" value="TreeGrafter"/>
</dbReference>
<evidence type="ECO:0000256" key="1">
    <source>
        <dbReference type="ARBA" id="ARBA00008968"/>
    </source>
</evidence>
<reference evidence="7" key="2">
    <citation type="submission" date="2025-08" db="UniProtKB">
        <authorList>
            <consortium name="Ensembl"/>
        </authorList>
    </citation>
    <scope>IDENTIFICATION</scope>
</reference>
<evidence type="ECO:0000259" key="5">
    <source>
        <dbReference type="Pfam" id="PF19037"/>
    </source>
</evidence>
<dbReference type="Ensembl" id="ENSPNAT00000081908.1">
    <property type="protein sequence ID" value="ENSPNAP00000082031.1"/>
    <property type="gene ID" value="ENSPNAG00000014681.2"/>
</dbReference>
<evidence type="ECO:0000256" key="3">
    <source>
        <dbReference type="SAM" id="MobiDB-lite"/>
    </source>
</evidence>
<dbReference type="GeneTree" id="ENSGT00390000006665"/>
<feature type="domain" description="FUZ/MON1/HPS1 first Longin" evidence="4">
    <location>
        <begin position="93"/>
        <end position="215"/>
    </location>
</feature>
<dbReference type="InterPro" id="IPR004353">
    <property type="entry name" value="Mon1"/>
</dbReference>
<evidence type="ECO:0000259" key="4">
    <source>
        <dbReference type="Pfam" id="PF19036"/>
    </source>
</evidence>
<evidence type="ECO:0000313" key="7">
    <source>
        <dbReference type="Ensembl" id="ENSPNAP00000082031.1"/>
    </source>
</evidence>
<feature type="compositionally biased region" description="Basic residues" evidence="3">
    <location>
        <begin position="63"/>
        <end position="73"/>
    </location>
</feature>
<feature type="region of interest" description="Disordered" evidence="3">
    <location>
        <begin position="53"/>
        <end position="86"/>
    </location>
</feature>
<keyword evidence="8" id="KW-1185">Reference proteome</keyword>
<dbReference type="Pfam" id="PF19036">
    <property type="entry name" value="Fuz_longin_1"/>
    <property type="match status" value="1"/>
</dbReference>
<dbReference type="GO" id="GO:0006623">
    <property type="term" value="P:protein targeting to vacuole"/>
    <property type="evidence" value="ECO:0007669"/>
    <property type="project" value="UniProtKB-UniRule"/>
</dbReference>
<dbReference type="InterPro" id="IPR043971">
    <property type="entry name" value="FUZ/MON1/HPS1_longin_2"/>
</dbReference>
<feature type="region of interest" description="Disordered" evidence="3">
    <location>
        <begin position="502"/>
        <end position="532"/>
    </location>
</feature>
<dbReference type="Pfam" id="PF19038">
    <property type="entry name" value="Fuz_longin_3"/>
    <property type="match status" value="1"/>
</dbReference>
<evidence type="ECO:0000259" key="6">
    <source>
        <dbReference type="Pfam" id="PF19038"/>
    </source>
</evidence>
<proteinExistence type="inferred from homology"/>
<dbReference type="Proteomes" id="UP001501920">
    <property type="component" value="Chromosome 28"/>
</dbReference>
<feature type="compositionally biased region" description="Polar residues" evidence="3">
    <location>
        <begin position="502"/>
        <end position="519"/>
    </location>
</feature>
<dbReference type="GO" id="GO:0016192">
    <property type="term" value="P:vesicle-mediated transport"/>
    <property type="evidence" value="ECO:0007669"/>
    <property type="project" value="InterPro"/>
</dbReference>
<feature type="domain" description="FUZ/MON1/HPS1 second Longin" evidence="5">
    <location>
        <begin position="255"/>
        <end position="355"/>
    </location>
</feature>
<dbReference type="PRINTS" id="PR01546">
    <property type="entry name" value="YEAST73DUF"/>
</dbReference>
<dbReference type="PANTHER" id="PTHR13027:SF13">
    <property type="entry name" value="VACUOLAR FUSION PROTEIN MON1 HOMOLOG B"/>
    <property type="match status" value="1"/>
</dbReference>
<reference evidence="7 8" key="1">
    <citation type="submission" date="2020-10" db="EMBL/GenBank/DDBJ databases">
        <title>Pygocentrus nattereri (red-bellied piranha) genome, fPygNat1, primary haplotype.</title>
        <authorList>
            <person name="Myers G."/>
            <person name="Meyer A."/>
            <person name="Karagic N."/>
            <person name="Pippel M."/>
            <person name="Winkler S."/>
            <person name="Tracey A."/>
            <person name="Wood J."/>
            <person name="Formenti G."/>
            <person name="Howe K."/>
            <person name="Fedrigo O."/>
            <person name="Jarvis E.D."/>
        </authorList>
    </citation>
    <scope>NUCLEOTIDE SEQUENCE [LARGE SCALE GENOMIC DNA]</scope>
</reference>
<dbReference type="InterPro" id="IPR043970">
    <property type="entry name" value="FUZ/MON1/HPS1_longin_3"/>
</dbReference>
<evidence type="ECO:0000256" key="2">
    <source>
        <dbReference type="RuleBase" id="RU367048"/>
    </source>
</evidence>
<dbReference type="InterPro" id="IPR043972">
    <property type="entry name" value="FUZ/MON1/HPS1_longin_1"/>
</dbReference>
<organism evidence="7 8">
    <name type="scientific">Pygocentrus nattereri</name>
    <name type="common">Red-bellied piranha</name>
    <dbReference type="NCBI Taxonomy" id="42514"/>
    <lineage>
        <taxon>Eukaryota</taxon>
        <taxon>Metazoa</taxon>
        <taxon>Chordata</taxon>
        <taxon>Craniata</taxon>
        <taxon>Vertebrata</taxon>
        <taxon>Euteleostomi</taxon>
        <taxon>Actinopterygii</taxon>
        <taxon>Neopterygii</taxon>
        <taxon>Teleostei</taxon>
        <taxon>Ostariophysi</taxon>
        <taxon>Characiformes</taxon>
        <taxon>Characoidei</taxon>
        <taxon>Pygocentrus</taxon>
    </lineage>
</organism>
<sequence>MVILRRVAGLSLRDRVRSSVIREGLGVELLLLHVERSQVRWFGHLVRMSPGPLTREVSQARQPGRRPRGRPRTRWPGSASESPPGSYWRSRRKHVFVLSEAGKPIYSHYGSEEALSSVMGVMMALVSFVQVGGNTIQSIHSDGHIIVFLQKGPLVLVSASKSHQSELQLRSELLHVYHQIVSMLTQASINRIFQCRKNYDLRRLLFGSERVLDALLDVMETEAGFLLSAVQCLPLAPSTRDTISQILQKAITPNLVLSILLYNGQLVSIVQEKMVIEDARLKSTDLHLLLNLIRASSAFQTGEIWTPICLPCFNPDCYFYTYVAYLDPPDCTICLVLLSTDKDAFYAVAECKRKIEEGVRTHNALQCISKVQLCQVCHVGVAELRHFLFKPLDVPDHHSQLPQFTSPEVEAPYSTEEKRIYLMDLYWHLHSRIHSTLRPIKLLYHATQRETLLALVTGKFEMYACFSPLVTKSTAIGAVTKLLRWIKKEEDCLFIRSPPKYSTTPPEARGFSNSRVQTNKQDKSDSSVLSLI</sequence>
<feature type="domain" description="FUZ/MON1/HPS1 third Longin" evidence="6">
    <location>
        <begin position="383"/>
        <end position="490"/>
    </location>
</feature>
<dbReference type="PANTHER" id="PTHR13027">
    <property type="entry name" value="SAND PROTEIN-RELATED"/>
    <property type="match status" value="1"/>
</dbReference>
<accession>A0AAR2M516</accession>
<reference evidence="7" key="3">
    <citation type="submission" date="2025-09" db="UniProtKB">
        <authorList>
            <consortium name="Ensembl"/>
        </authorList>
    </citation>
    <scope>IDENTIFICATION</scope>
</reference>